<evidence type="ECO:0000313" key="1">
    <source>
        <dbReference type="Proteomes" id="UP000095287"/>
    </source>
</evidence>
<accession>A0A1I8AEM6</accession>
<evidence type="ECO:0000313" key="2">
    <source>
        <dbReference type="WBParaSite" id="L893_g4673.t1"/>
    </source>
</evidence>
<protein>
    <submittedName>
        <fullName evidence="2">Uncharacterized protein</fullName>
    </submittedName>
</protein>
<dbReference type="Proteomes" id="UP000095287">
    <property type="component" value="Unplaced"/>
</dbReference>
<sequence length="13" mass="1515">MLAESTVRMPHEN</sequence>
<dbReference type="WBParaSite" id="L893_g4673.t1">
    <property type="protein sequence ID" value="L893_g4673.t1"/>
    <property type="gene ID" value="L893_g4673"/>
</dbReference>
<reference evidence="2" key="1">
    <citation type="submission" date="2016-11" db="UniProtKB">
        <authorList>
            <consortium name="WormBaseParasite"/>
        </authorList>
    </citation>
    <scope>IDENTIFICATION</scope>
</reference>
<proteinExistence type="predicted"/>
<name>A0A1I8AEM6_9BILA</name>
<organism evidence="1 2">
    <name type="scientific">Steinernema glaseri</name>
    <dbReference type="NCBI Taxonomy" id="37863"/>
    <lineage>
        <taxon>Eukaryota</taxon>
        <taxon>Metazoa</taxon>
        <taxon>Ecdysozoa</taxon>
        <taxon>Nematoda</taxon>
        <taxon>Chromadorea</taxon>
        <taxon>Rhabditida</taxon>
        <taxon>Tylenchina</taxon>
        <taxon>Panagrolaimomorpha</taxon>
        <taxon>Strongyloidoidea</taxon>
        <taxon>Steinernematidae</taxon>
        <taxon>Steinernema</taxon>
    </lineage>
</organism>
<keyword evidence="1" id="KW-1185">Reference proteome</keyword>